<dbReference type="OrthoDB" id="3207839at2"/>
<dbReference type="EMBL" id="LT629758">
    <property type="protein sequence ID" value="SDT77460.1"/>
    <property type="molecule type" value="Genomic_DNA"/>
</dbReference>
<protein>
    <submittedName>
        <fullName evidence="1">Uncharacterized protein</fullName>
    </submittedName>
</protein>
<accession>A0A1H2D3X3</accession>
<keyword evidence="2" id="KW-1185">Reference proteome</keyword>
<evidence type="ECO:0000313" key="2">
    <source>
        <dbReference type="Proteomes" id="UP000198688"/>
    </source>
</evidence>
<gene>
    <name evidence="1" type="ORF">SAMN04489716_7967</name>
</gene>
<sequence length="293" mass="31877">MPSQQHETLIELFRERPGLAADLLDGPLHGDLPKFDEASLYSAELNVVTPVERRADAVVTLTREGVKVLAVVVEVQLRADTRKLLTWPTYVANLYDRLGCPVTLLVICPNQRVADWARKPIALGPPGSVVTPVAVGPGQIPVITDTDDAQEHPELMLLSALAHADRQASEQLFEALFAAFHVLEPSRAAGYHDFVLAALSPTTRKQMEELMTTTKSPYLSEWAQRQYATGKAEGKAEAEAEALLTFLAAKGVAIPDEARSVISACTDHDQLLEWIRRAVTAEKVEDLGGALSA</sequence>
<name>A0A1H2D3X3_9ACTN</name>
<dbReference type="AlphaFoldDB" id="A0A1H2D3X3"/>
<evidence type="ECO:0000313" key="1">
    <source>
        <dbReference type="EMBL" id="SDT77460.1"/>
    </source>
</evidence>
<dbReference type="PANTHER" id="PTHR34613:SF1">
    <property type="entry name" value="SLL6017 PROTEIN"/>
    <property type="match status" value="1"/>
</dbReference>
<dbReference type="PANTHER" id="PTHR34613">
    <property type="entry name" value="SLL0800 PROTEIN"/>
    <property type="match status" value="1"/>
</dbReference>
<dbReference type="RefSeq" id="WP_157751981.1">
    <property type="nucleotide sequence ID" value="NZ_BOMJ01000027.1"/>
</dbReference>
<organism evidence="1 2">
    <name type="scientific">Actinoplanes derwentensis</name>
    <dbReference type="NCBI Taxonomy" id="113562"/>
    <lineage>
        <taxon>Bacteria</taxon>
        <taxon>Bacillati</taxon>
        <taxon>Actinomycetota</taxon>
        <taxon>Actinomycetes</taxon>
        <taxon>Micromonosporales</taxon>
        <taxon>Micromonosporaceae</taxon>
        <taxon>Actinoplanes</taxon>
    </lineage>
</organism>
<dbReference type="STRING" id="113562.SAMN04489716_7967"/>
<proteinExistence type="predicted"/>
<reference evidence="1 2" key="1">
    <citation type="submission" date="2016-10" db="EMBL/GenBank/DDBJ databases">
        <authorList>
            <person name="de Groot N.N."/>
        </authorList>
    </citation>
    <scope>NUCLEOTIDE SEQUENCE [LARGE SCALE GENOMIC DNA]</scope>
    <source>
        <strain evidence="1 2">DSM 43941</strain>
    </source>
</reference>
<dbReference type="Proteomes" id="UP000198688">
    <property type="component" value="Chromosome I"/>
</dbReference>